<protein>
    <recommendedName>
        <fullName evidence="3">DUF7906 domain-containing protein</fullName>
    </recommendedName>
</protein>
<organism evidence="4 5">
    <name type="scientific">Ilex paraguariensis</name>
    <name type="common">yerba mate</name>
    <dbReference type="NCBI Taxonomy" id="185542"/>
    <lineage>
        <taxon>Eukaryota</taxon>
        <taxon>Viridiplantae</taxon>
        <taxon>Streptophyta</taxon>
        <taxon>Embryophyta</taxon>
        <taxon>Tracheophyta</taxon>
        <taxon>Spermatophyta</taxon>
        <taxon>Magnoliopsida</taxon>
        <taxon>eudicotyledons</taxon>
        <taxon>Gunneridae</taxon>
        <taxon>Pentapetalae</taxon>
        <taxon>asterids</taxon>
        <taxon>campanulids</taxon>
        <taxon>Aquifoliales</taxon>
        <taxon>Aquifoliaceae</taxon>
        <taxon>Ilex</taxon>
    </lineage>
</organism>
<feature type="signal peptide" evidence="2">
    <location>
        <begin position="1"/>
        <end position="27"/>
    </location>
</feature>
<keyword evidence="5" id="KW-1185">Reference proteome</keyword>
<dbReference type="Proteomes" id="UP001642360">
    <property type="component" value="Unassembled WGS sequence"/>
</dbReference>
<dbReference type="PANTHER" id="PTHR31515">
    <property type="entry name" value="TRANSMEMBRANE PROTEIN-RELATED"/>
    <property type="match status" value="1"/>
</dbReference>
<sequence>MISTRSLLCPLIIFLATVSLIVEQSESAKTEAYRRDPGHQQWHHSAFQEVKDSVRSDVRQMLHSRAEVPFQVPLEVNIVLIGFNGDGGYRYTIDSQKLEEFLRVSFPSHRPSCLETGEPLDIEHHIVYNAFPAGQPELIALEKALKVAMVPAGTAREADFGREVPLFEVEAAAVEPEFQKLYSYLFAIENEGYSAEEMDRPMPTAIFIVNFDKVRVDPRNKDIDLDSLMYGSISQLTEEEVKKQEGDYVYHYRYNGGGASQVWLGSGRFVVVDLSAGPCTYGKIETEEGSISSRTLPRLRNVMFSRGIGAASDHSAHNIFVGQLAALVATTIEHVMAPDVRFETIDMTARLLIPIIVLQNHNRYNIMEKGHNYSINIEAIEAEVKKMVHHGQEVVIVGGSHALHRHEKLAIAVSKAMRGHSLQETKKDGRFHVHTKTYLDGAILKEEMERSADVLAAGLLEVSDPSLSSKFFLRQHWTDDTEDSNDSILKHKPLWASYGTKHGKQKKKRVERKKQGDLYRTYGTRLIPVFVLSLADVDEHLMMEDDSLVWTSNDVVIVLQHQSERIPLSYVSEIHRRHAIPSQAQRHILAGLASVVGGLSAPYEKASHVHERPVVNWLWAAGCHPFGPFSNTSQISQMLKDVALRNTIYARVDSALGRIRETSEAVQAFAGEHLKTPLGEPVKGKKNKSNTELWLEKFYKKTTNLPEPFPHELVERLEKYLDSLEEQLVDLSSLLYDHRLQEAHYNSSEIFQSSMYTQQYVDYVLDNEKDKMRCCSIEYKFLVQSSQNIIYAGILLAGFFVYFVVIFFSSPVR</sequence>
<dbReference type="AlphaFoldDB" id="A0ABC8RL43"/>
<gene>
    <name evidence="4" type="ORF">ILEXP_LOCUS13488</name>
</gene>
<proteinExistence type="predicted"/>
<dbReference type="Pfam" id="PF25483">
    <property type="entry name" value="DUF7906"/>
    <property type="match status" value="1"/>
</dbReference>
<feature type="transmembrane region" description="Helical" evidence="1">
    <location>
        <begin position="789"/>
        <end position="808"/>
    </location>
</feature>
<evidence type="ECO:0000313" key="4">
    <source>
        <dbReference type="EMBL" id="CAK9145669.1"/>
    </source>
</evidence>
<feature type="chain" id="PRO_5044794251" description="DUF7906 domain-containing protein" evidence="2">
    <location>
        <begin position="28"/>
        <end position="813"/>
    </location>
</feature>
<keyword evidence="1" id="KW-0812">Transmembrane</keyword>
<keyword evidence="1" id="KW-0472">Membrane</keyword>
<comment type="caution">
    <text evidence="4">The sequence shown here is derived from an EMBL/GenBank/DDBJ whole genome shotgun (WGS) entry which is preliminary data.</text>
</comment>
<dbReference type="EMBL" id="CAUOFW020001502">
    <property type="protein sequence ID" value="CAK9145669.1"/>
    <property type="molecule type" value="Genomic_DNA"/>
</dbReference>
<evidence type="ECO:0000313" key="5">
    <source>
        <dbReference type="Proteomes" id="UP001642360"/>
    </source>
</evidence>
<dbReference type="InterPro" id="IPR057228">
    <property type="entry name" value="DUF7906"/>
</dbReference>
<evidence type="ECO:0000256" key="1">
    <source>
        <dbReference type="SAM" id="Phobius"/>
    </source>
</evidence>
<feature type="domain" description="DUF7906" evidence="3">
    <location>
        <begin position="72"/>
        <end position="338"/>
    </location>
</feature>
<reference evidence="4 5" key="1">
    <citation type="submission" date="2024-02" db="EMBL/GenBank/DDBJ databases">
        <authorList>
            <person name="Vignale AGUSTIN F."/>
            <person name="Sosa J E."/>
            <person name="Modenutti C."/>
        </authorList>
    </citation>
    <scope>NUCLEOTIDE SEQUENCE [LARGE SCALE GENOMIC DNA]</scope>
</reference>
<name>A0ABC8RL43_9AQUA</name>
<keyword evidence="2" id="KW-0732">Signal</keyword>
<keyword evidence="1" id="KW-1133">Transmembrane helix</keyword>
<accession>A0ABC8RL43</accession>
<evidence type="ECO:0000256" key="2">
    <source>
        <dbReference type="SAM" id="SignalP"/>
    </source>
</evidence>
<dbReference type="PANTHER" id="PTHR31515:SF0">
    <property type="entry name" value="TRANSMEMBRANE PROTEIN"/>
    <property type="match status" value="1"/>
</dbReference>
<evidence type="ECO:0000259" key="3">
    <source>
        <dbReference type="Pfam" id="PF25483"/>
    </source>
</evidence>